<keyword evidence="3" id="KW-1185">Reference proteome</keyword>
<dbReference type="Proteomes" id="UP000053766">
    <property type="component" value="Unassembled WGS sequence"/>
</dbReference>
<sequence>MQNIKKSSESDIRERTRLILDWDKPFARYDPYRIRRFSGGSTCSSDSSEPSPSSVSSIPGSPNPAVRSARDIQIFEELRRFVPTIRPDKNAFRVK</sequence>
<dbReference type="EMBL" id="KN716164">
    <property type="protein sequence ID" value="KJH52458.1"/>
    <property type="molecule type" value="Genomic_DNA"/>
</dbReference>
<organism evidence="2 3">
    <name type="scientific">Dictyocaulus viviparus</name>
    <name type="common">Bovine lungworm</name>
    <dbReference type="NCBI Taxonomy" id="29172"/>
    <lineage>
        <taxon>Eukaryota</taxon>
        <taxon>Metazoa</taxon>
        <taxon>Ecdysozoa</taxon>
        <taxon>Nematoda</taxon>
        <taxon>Chromadorea</taxon>
        <taxon>Rhabditida</taxon>
        <taxon>Rhabditina</taxon>
        <taxon>Rhabditomorpha</taxon>
        <taxon>Strongyloidea</taxon>
        <taxon>Metastrongylidae</taxon>
        <taxon>Dictyocaulus</taxon>
    </lineage>
</organism>
<evidence type="ECO:0000313" key="2">
    <source>
        <dbReference type="EMBL" id="KJH52458.1"/>
    </source>
</evidence>
<feature type="region of interest" description="Disordered" evidence="1">
    <location>
        <begin position="39"/>
        <end position="66"/>
    </location>
</feature>
<evidence type="ECO:0000313" key="3">
    <source>
        <dbReference type="Proteomes" id="UP000053766"/>
    </source>
</evidence>
<reference evidence="2 3" key="1">
    <citation type="submission" date="2013-11" db="EMBL/GenBank/DDBJ databases">
        <title>Draft genome of the bovine lungworm Dictyocaulus viviparus.</title>
        <authorList>
            <person name="Mitreva M."/>
        </authorList>
    </citation>
    <scope>NUCLEOTIDE SEQUENCE [LARGE SCALE GENOMIC DNA]</scope>
    <source>
        <strain evidence="2 3">HannoverDv2000</strain>
    </source>
</reference>
<proteinExistence type="predicted"/>
<accession>A0A0D8Y6G9</accession>
<name>A0A0D8Y6G9_DICVI</name>
<protein>
    <submittedName>
        <fullName evidence="2">Uncharacterized protein</fullName>
    </submittedName>
</protein>
<dbReference type="AlphaFoldDB" id="A0A0D8Y6G9"/>
<feature type="compositionally biased region" description="Low complexity" evidence="1">
    <location>
        <begin position="39"/>
        <end position="64"/>
    </location>
</feature>
<dbReference type="OrthoDB" id="5917066at2759"/>
<reference evidence="3" key="2">
    <citation type="journal article" date="2016" name="Sci. Rep.">
        <title>Dictyocaulus viviparus genome, variome and transcriptome elucidate lungworm biology and support future intervention.</title>
        <authorList>
            <person name="McNulty S.N."/>
            <person name="Strube C."/>
            <person name="Rosa B.A."/>
            <person name="Martin J.C."/>
            <person name="Tyagi R."/>
            <person name="Choi Y.J."/>
            <person name="Wang Q."/>
            <person name="Hallsworth Pepin K."/>
            <person name="Zhang X."/>
            <person name="Ozersky P."/>
            <person name="Wilson R.K."/>
            <person name="Sternberg P.W."/>
            <person name="Gasser R.B."/>
            <person name="Mitreva M."/>
        </authorList>
    </citation>
    <scope>NUCLEOTIDE SEQUENCE [LARGE SCALE GENOMIC DNA]</scope>
    <source>
        <strain evidence="3">HannoverDv2000</strain>
    </source>
</reference>
<gene>
    <name evidence="2" type="ORF">DICVIV_01303</name>
</gene>
<evidence type="ECO:0000256" key="1">
    <source>
        <dbReference type="SAM" id="MobiDB-lite"/>
    </source>
</evidence>